<proteinExistence type="predicted"/>
<evidence type="ECO:0000313" key="3">
    <source>
        <dbReference type="EMBL" id="KTE92673.1"/>
    </source>
</evidence>
<evidence type="ECO:0000313" key="2">
    <source>
        <dbReference type="EMBL" id="CDX02208.1"/>
    </source>
</evidence>
<accession>A0A098B057</accession>
<feature type="chain" id="PRO_5007384681" evidence="1">
    <location>
        <begin position="29"/>
        <end position="214"/>
    </location>
</feature>
<dbReference type="PATRIC" id="fig|49338.4.peg.2497"/>
<name>A0A098B057_DESHA</name>
<dbReference type="EMBL" id="LOCK01000012">
    <property type="protein sequence ID" value="KTE92673.1"/>
    <property type="molecule type" value="Genomic_DNA"/>
</dbReference>
<gene>
    <name evidence="3" type="ORF">AT727_18375</name>
    <name evidence="2" type="ORF">DPCES_2321</name>
</gene>
<evidence type="ECO:0000256" key="1">
    <source>
        <dbReference type="SAM" id="SignalP"/>
    </source>
</evidence>
<feature type="signal peptide" evidence="1">
    <location>
        <begin position="1"/>
        <end position="28"/>
    </location>
</feature>
<reference evidence="2" key="1">
    <citation type="submission" date="2014-07" db="EMBL/GenBank/DDBJ databases">
        <authorList>
            <person name="Hornung V.Bastian."/>
        </authorList>
    </citation>
    <scope>NUCLEOTIDE SEQUENCE</scope>
    <source>
        <strain evidence="2">PCE-S</strain>
    </source>
</reference>
<evidence type="ECO:0000313" key="4">
    <source>
        <dbReference type="Proteomes" id="UP000054623"/>
    </source>
</evidence>
<protein>
    <submittedName>
        <fullName evidence="2">Uncharacterized protein</fullName>
    </submittedName>
</protein>
<dbReference type="RefSeq" id="WP_005812764.1">
    <property type="nucleotide sequence ID" value="NZ_CABKQQ010000042.1"/>
</dbReference>
<dbReference type="AlphaFoldDB" id="A0A098B057"/>
<reference evidence="3 4" key="2">
    <citation type="submission" date="2015-12" db="EMBL/GenBank/DDBJ databases">
        <title>Draft Genome Sequence of Desulfitobacterium hafniense Strain DH, a Sulfate-reducing Bacterium Isolated from Paddy Soils.</title>
        <authorList>
            <person name="Bao P."/>
            <person name="Zhang X."/>
            <person name="Li G."/>
        </authorList>
    </citation>
    <scope>NUCLEOTIDE SEQUENCE [LARGE SCALE GENOMIC DNA]</scope>
    <source>
        <strain evidence="3 4">DH</strain>
    </source>
</reference>
<dbReference type="EMBL" id="LK996017">
    <property type="protein sequence ID" value="CDX02208.1"/>
    <property type="molecule type" value="Genomic_DNA"/>
</dbReference>
<dbReference type="Proteomes" id="UP000054623">
    <property type="component" value="Unassembled WGS sequence"/>
</dbReference>
<sequence>MRINKNLFFSLGLSIMLILAVIVPAVSAQTIDQQPLTLAHDDKSVIIDGQRLEIDKIPEIKRGAKVEVKDSSVYKETIDGKLMLHVIKINEVNHGAFSTQDTKCVHSYTVNDYYDHTYMGTAELDTTWFISGGNITGINNHGWGTVPDYQWPDEWTNDGSDAYVIPGDPTQGVSYAYLTDHYSLLGFPVDHTTYYLETDVNGIGGYTDHKLIID</sequence>
<organism evidence="2">
    <name type="scientific">Desulfitobacterium hafniense</name>
    <name type="common">Desulfitobacterium frappieri</name>
    <dbReference type="NCBI Taxonomy" id="49338"/>
    <lineage>
        <taxon>Bacteria</taxon>
        <taxon>Bacillati</taxon>
        <taxon>Bacillota</taxon>
        <taxon>Clostridia</taxon>
        <taxon>Eubacteriales</taxon>
        <taxon>Desulfitobacteriaceae</taxon>
        <taxon>Desulfitobacterium</taxon>
    </lineage>
</organism>
<keyword evidence="1" id="KW-0732">Signal</keyword>